<gene>
    <name evidence="1" type="ORF">BN7_6000</name>
</gene>
<reference evidence="1 2" key="1">
    <citation type="journal article" date="2012" name="Eukaryot. Cell">
        <title>Draft genome sequence of Wickerhamomyces ciferrii NRRL Y-1031 F-60-10.</title>
        <authorList>
            <person name="Schneider J."/>
            <person name="Andrea H."/>
            <person name="Blom J."/>
            <person name="Jaenicke S."/>
            <person name="Ruckert C."/>
            <person name="Schorsch C."/>
            <person name="Szczepanowski R."/>
            <person name="Farwick M."/>
            <person name="Goesmann A."/>
            <person name="Puhler A."/>
            <person name="Schaffer S."/>
            <person name="Tauch A."/>
            <person name="Kohler T."/>
            <person name="Brinkrolf K."/>
        </authorList>
    </citation>
    <scope>NUCLEOTIDE SEQUENCE [LARGE SCALE GENOMIC DNA]</scope>
    <source>
        <strain evidence="2">ATCC 14091 / BCRC 22168 / CBS 111 / JCM 3599 / NBRC 0793 / NRRL Y-1031 F-60-10</strain>
    </source>
</reference>
<keyword evidence="2" id="KW-1185">Reference proteome</keyword>
<proteinExistence type="predicted"/>
<evidence type="ECO:0000313" key="1">
    <source>
        <dbReference type="EMBL" id="CCH46407.1"/>
    </source>
</evidence>
<organism evidence="1 2">
    <name type="scientific">Wickerhamomyces ciferrii (strain ATCC 14091 / BCRC 22168 / CBS 111 / JCM 3599 / NBRC 0793 / NRRL Y-1031 F-60-10)</name>
    <name type="common">Yeast</name>
    <name type="synonym">Pichia ciferrii</name>
    <dbReference type="NCBI Taxonomy" id="1206466"/>
    <lineage>
        <taxon>Eukaryota</taxon>
        <taxon>Fungi</taxon>
        <taxon>Dikarya</taxon>
        <taxon>Ascomycota</taxon>
        <taxon>Saccharomycotina</taxon>
        <taxon>Saccharomycetes</taxon>
        <taxon>Phaffomycetales</taxon>
        <taxon>Wickerhamomycetaceae</taxon>
        <taxon>Wickerhamomyces</taxon>
    </lineage>
</organism>
<name>K0KWL6_WICCF</name>
<evidence type="ECO:0000313" key="2">
    <source>
        <dbReference type="Proteomes" id="UP000009328"/>
    </source>
</evidence>
<accession>K0KWL6</accession>
<dbReference type="Proteomes" id="UP000009328">
    <property type="component" value="Unassembled WGS sequence"/>
</dbReference>
<dbReference type="EMBL" id="CAIF01000244">
    <property type="protein sequence ID" value="CCH46407.1"/>
    <property type="molecule type" value="Genomic_DNA"/>
</dbReference>
<dbReference type="AlphaFoldDB" id="K0KWL6"/>
<protein>
    <submittedName>
        <fullName evidence="1">Uncharacterized protein</fullName>
    </submittedName>
</protein>
<comment type="caution">
    <text evidence="1">The sequence shown here is derived from an EMBL/GenBank/DDBJ whole genome shotgun (WGS) entry which is preliminary data.</text>
</comment>
<dbReference type="InParanoid" id="K0KWL6"/>
<dbReference type="HOGENOM" id="CLU_1807714_0_0_1"/>
<sequence length="143" mass="17430">MHSNKLSTLTEEKRKYIDREAERLVKKVVAGKEIDISKIHRQKQRHKSGKSREYKALVYKVELELFYQLDKKDGNRLFAEHDSYNFREEVRYRVIQPAITRVYQIPEEPYLPHRTNGLNKVFRRIFRNRSRYPKWNCDDDSEK</sequence>